<dbReference type="InterPro" id="IPR043148">
    <property type="entry name" value="TagF_C"/>
</dbReference>
<evidence type="ECO:0000256" key="1">
    <source>
        <dbReference type="SAM" id="MobiDB-lite"/>
    </source>
</evidence>
<dbReference type="Gene3D" id="3.40.50.12580">
    <property type="match status" value="1"/>
</dbReference>
<dbReference type="SUPFAM" id="SSF53756">
    <property type="entry name" value="UDP-Glycosyltransferase/glycogen phosphorylase"/>
    <property type="match status" value="1"/>
</dbReference>
<proteinExistence type="predicted"/>
<dbReference type="EMBL" id="PYGA01000021">
    <property type="protein sequence ID" value="PSK90953.1"/>
    <property type="molecule type" value="Genomic_DNA"/>
</dbReference>
<evidence type="ECO:0008006" key="4">
    <source>
        <dbReference type="Google" id="ProtNLM"/>
    </source>
</evidence>
<sequence length="518" mass="55779">MSEYGFLCLSWEQAMSIDFDLVIAASLGDNLHEIKSPILRLAHGNGYNKYSNREPGAGSREPGAGSREPGAGSREPGAFGLTEDTLKYGDRVVPSAIGLSHFEQLDRLAEGCPDALPRAFIAGDPCYDRLIASLPRRLNYRHAFGLHPGQRLITVNSTWKYDSLFGIDPMLIPRLLEQLPYDGFRIALILHPNIWASHSRLQIESWLFDARRAGLLLIPPNEGWRAAVIAADWVVSDHGSVSMYAAALGRPVLLEKSAWSAIDPRSGLGRLFDVAPTLDPLAPITPQLRLADDLRAQTHALAETWVSSAPGHALALIRNAAYRLMGTPAPTAEPVLLALPDPEIGAAIPSALWMHVEQTNGGGGPSDLDVRRTPAAVANKAPIPAHGAEGVLIVSDGELDHRLSSMADIVGIARSALPADEVTWSHSIFEHRFGVRLTVVHDSGSAKVRSREGRVASIALESITHPGDAELVFAVLAERALGDESALEDVAALRQLRLNVSPDRTIAAEFRTTLGPTG</sequence>
<evidence type="ECO:0000313" key="3">
    <source>
        <dbReference type="Proteomes" id="UP000240542"/>
    </source>
</evidence>
<keyword evidence="3" id="KW-1185">Reference proteome</keyword>
<comment type="caution">
    <text evidence="2">The sequence shown here is derived from an EMBL/GenBank/DDBJ whole genome shotgun (WGS) entry which is preliminary data.</text>
</comment>
<protein>
    <recommendedName>
        <fullName evidence="4">CDP-glycerol:poly(Glycerophosphate) glycerophosphotransferase</fullName>
    </recommendedName>
</protein>
<accession>A0A2P8D154</accession>
<dbReference type="Proteomes" id="UP000240542">
    <property type="component" value="Unassembled WGS sequence"/>
</dbReference>
<reference evidence="2 3" key="1">
    <citation type="submission" date="2018-03" db="EMBL/GenBank/DDBJ databases">
        <title>Genomic Encyclopedia of Archaeal and Bacterial Type Strains, Phase II (KMG-II): from individual species to whole genera.</title>
        <authorList>
            <person name="Goeker M."/>
        </authorList>
    </citation>
    <scope>NUCLEOTIDE SEQUENCE [LARGE SCALE GENOMIC DNA]</scope>
    <source>
        <strain evidence="2 3">DSM 45312</strain>
    </source>
</reference>
<dbReference type="AlphaFoldDB" id="A0A2P8D154"/>
<gene>
    <name evidence="2" type="ORF">CLV63_12180</name>
</gene>
<organism evidence="2 3">
    <name type="scientific">Murinocardiopsis flavida</name>
    <dbReference type="NCBI Taxonomy" id="645275"/>
    <lineage>
        <taxon>Bacteria</taxon>
        <taxon>Bacillati</taxon>
        <taxon>Actinomycetota</taxon>
        <taxon>Actinomycetes</taxon>
        <taxon>Streptosporangiales</taxon>
        <taxon>Nocardiopsidaceae</taxon>
        <taxon>Murinocardiopsis</taxon>
    </lineage>
</organism>
<evidence type="ECO:0000313" key="2">
    <source>
        <dbReference type="EMBL" id="PSK90953.1"/>
    </source>
</evidence>
<feature type="region of interest" description="Disordered" evidence="1">
    <location>
        <begin position="50"/>
        <end position="78"/>
    </location>
</feature>
<name>A0A2P8D154_9ACTN</name>